<gene>
    <name evidence="2" type="ORF">GCM10010987_25590</name>
</gene>
<dbReference type="AlphaFoldDB" id="A0AA87W3R7"/>
<organism evidence="2 3">
    <name type="scientific">Bradyrhizobium guangdongense</name>
    <dbReference type="NCBI Taxonomy" id="1325090"/>
    <lineage>
        <taxon>Bacteria</taxon>
        <taxon>Pseudomonadati</taxon>
        <taxon>Pseudomonadota</taxon>
        <taxon>Alphaproteobacteria</taxon>
        <taxon>Hyphomicrobiales</taxon>
        <taxon>Nitrobacteraceae</taxon>
        <taxon>Bradyrhizobium</taxon>
    </lineage>
</organism>
<dbReference type="EMBL" id="BMHC01000003">
    <property type="protein sequence ID" value="GGI23676.1"/>
    <property type="molecule type" value="Genomic_DNA"/>
</dbReference>
<feature type="compositionally biased region" description="Basic and acidic residues" evidence="1">
    <location>
        <begin position="40"/>
        <end position="58"/>
    </location>
</feature>
<reference evidence="2" key="2">
    <citation type="submission" date="2022-12" db="EMBL/GenBank/DDBJ databases">
        <authorList>
            <person name="Sun Q."/>
            <person name="Zhou Y."/>
        </authorList>
    </citation>
    <scope>NUCLEOTIDE SEQUENCE</scope>
    <source>
        <strain evidence="2">CGMCC 1.15034</strain>
    </source>
</reference>
<evidence type="ECO:0000256" key="1">
    <source>
        <dbReference type="SAM" id="MobiDB-lite"/>
    </source>
</evidence>
<name>A0AA87W3R7_9BRAD</name>
<sequence>MCRGSYMLSMTQWTLKREPAKTKDQLREMLAEAVRNTQPKPERAPKTKEHRDPPAGRV</sequence>
<protein>
    <submittedName>
        <fullName evidence="2">Uncharacterized protein</fullName>
    </submittedName>
</protein>
<proteinExistence type="predicted"/>
<evidence type="ECO:0000313" key="2">
    <source>
        <dbReference type="EMBL" id="GGI23676.1"/>
    </source>
</evidence>
<feature type="region of interest" description="Disordered" evidence="1">
    <location>
        <begin position="32"/>
        <end position="58"/>
    </location>
</feature>
<evidence type="ECO:0000313" key="3">
    <source>
        <dbReference type="Proteomes" id="UP000625079"/>
    </source>
</evidence>
<reference evidence="2" key="1">
    <citation type="journal article" date="2014" name="Int. J. Syst. Evol. Microbiol.">
        <title>Complete genome sequence of Corynebacterium casei LMG S-19264T (=DSM 44701T), isolated from a smear-ripened cheese.</title>
        <authorList>
            <consortium name="US DOE Joint Genome Institute (JGI-PGF)"/>
            <person name="Walter F."/>
            <person name="Albersmeier A."/>
            <person name="Kalinowski J."/>
            <person name="Ruckert C."/>
        </authorList>
    </citation>
    <scope>NUCLEOTIDE SEQUENCE</scope>
    <source>
        <strain evidence="2">CGMCC 1.15034</strain>
    </source>
</reference>
<dbReference type="Proteomes" id="UP000625079">
    <property type="component" value="Unassembled WGS sequence"/>
</dbReference>
<comment type="caution">
    <text evidence="2">The sequence shown here is derived from an EMBL/GenBank/DDBJ whole genome shotgun (WGS) entry which is preliminary data.</text>
</comment>
<accession>A0AA87W3R7</accession>